<dbReference type="PROSITE" id="PS51257">
    <property type="entry name" value="PROKAR_LIPOPROTEIN"/>
    <property type="match status" value="1"/>
</dbReference>
<evidence type="ECO:0000256" key="2">
    <source>
        <dbReference type="ARBA" id="ARBA00022643"/>
    </source>
</evidence>
<organism evidence="4 5">
    <name type="scientific">Convivina praedatoris</name>
    <dbReference type="NCBI Taxonomy" id="2880963"/>
    <lineage>
        <taxon>Bacteria</taxon>
        <taxon>Bacillati</taxon>
        <taxon>Bacillota</taxon>
        <taxon>Bacilli</taxon>
        <taxon>Lactobacillales</taxon>
        <taxon>Lactobacillaceae</taxon>
        <taxon>Convivina</taxon>
    </lineage>
</organism>
<comment type="caution">
    <text evidence="4">The sequence shown here is derived from an EMBL/GenBank/DDBJ whole genome shotgun (WGS) entry which is preliminary data.</text>
</comment>
<keyword evidence="2" id="KW-0288">FMN</keyword>
<keyword evidence="5" id="KW-1185">Reference proteome</keyword>
<dbReference type="SUPFAM" id="SSF52218">
    <property type="entry name" value="Flavoproteins"/>
    <property type="match status" value="1"/>
</dbReference>
<dbReference type="EMBL" id="CAKOEU010000002">
    <property type="protein sequence ID" value="CAH1851976.1"/>
    <property type="molecule type" value="Genomic_DNA"/>
</dbReference>
<evidence type="ECO:0000313" key="4">
    <source>
        <dbReference type="EMBL" id="CAH1851976.1"/>
    </source>
</evidence>
<evidence type="ECO:0000256" key="1">
    <source>
        <dbReference type="ARBA" id="ARBA00022630"/>
    </source>
</evidence>
<name>A0ABM9D0N7_9LACO</name>
<dbReference type="Proteomes" id="UP000838102">
    <property type="component" value="Unassembled WGS sequence"/>
</dbReference>
<evidence type="ECO:0000259" key="3">
    <source>
        <dbReference type="Pfam" id="PF03358"/>
    </source>
</evidence>
<proteinExistence type="predicted"/>
<evidence type="ECO:0000313" key="5">
    <source>
        <dbReference type="Proteomes" id="UP000838102"/>
    </source>
</evidence>
<dbReference type="InterPro" id="IPR005025">
    <property type="entry name" value="FMN_Rdtase-like_dom"/>
</dbReference>
<dbReference type="PANTHER" id="PTHR43278:SF4">
    <property type="entry name" value="NAD(P)H-DEPENDENT FMN-CONTAINING OXIDOREDUCTASE YWQN-RELATED"/>
    <property type="match status" value="1"/>
</dbReference>
<protein>
    <recommendedName>
        <fullName evidence="3">NADPH-dependent FMN reductase-like domain-containing protein</fullName>
    </recommendedName>
</protein>
<dbReference type="Gene3D" id="3.40.50.360">
    <property type="match status" value="1"/>
</dbReference>
<sequence length="209" mass="22876">MKIVVKYTLLALVFLLIGVACGGWAFNHGATSKRNQSSQGGGTVQTRLQMTFTKPQNVNTSGKKVFLNASQNTDGNTAKMAKELFGNEKYTQINLSEYNIPQVGQGDGDYQKVFDQLKGAKVIVIGTPVYWSNMSGYLKTFMDHMNINSELKGADLYTIVQGADSDQSAAIQSTYGSLNRIARRFELNFVGVGSNNSDMKVLHNQLVGE</sequence>
<dbReference type="InterPro" id="IPR029039">
    <property type="entry name" value="Flavoprotein-like_sf"/>
</dbReference>
<accession>A0ABM9D0N7</accession>
<dbReference type="Pfam" id="PF03358">
    <property type="entry name" value="FMN_red"/>
    <property type="match status" value="1"/>
</dbReference>
<dbReference type="InterPro" id="IPR051796">
    <property type="entry name" value="ISF_SsuE-like"/>
</dbReference>
<dbReference type="PANTHER" id="PTHR43278">
    <property type="entry name" value="NAD(P)H-DEPENDENT FMN-CONTAINING OXIDOREDUCTASE YWQN-RELATED"/>
    <property type="match status" value="1"/>
</dbReference>
<feature type="domain" description="NADPH-dependent FMN reductase-like" evidence="3">
    <location>
        <begin position="65"/>
        <end position="159"/>
    </location>
</feature>
<gene>
    <name evidence="4" type="ORF">LMG032447_00454</name>
</gene>
<reference evidence="4" key="1">
    <citation type="submission" date="2022-03" db="EMBL/GenBank/DDBJ databases">
        <authorList>
            <person name="Hettiarachchi G."/>
        </authorList>
    </citation>
    <scope>NUCLEOTIDE SEQUENCE</scope>
    <source>
        <strain evidence="4">LMG 32447</strain>
    </source>
</reference>
<keyword evidence="1" id="KW-0285">Flavoprotein</keyword>